<feature type="transmembrane region" description="Helical" evidence="6">
    <location>
        <begin position="431"/>
        <end position="454"/>
    </location>
</feature>
<keyword evidence="4 6" id="KW-1133">Transmembrane helix</keyword>
<dbReference type="InterPro" id="IPR024923">
    <property type="entry name" value="PG_synth_SpoVB"/>
</dbReference>
<comment type="caution">
    <text evidence="7">The sequence shown here is derived from an EMBL/GenBank/DDBJ whole genome shotgun (WGS) entry which is preliminary data.</text>
</comment>
<feature type="transmembrane region" description="Helical" evidence="6">
    <location>
        <begin position="232"/>
        <end position="256"/>
    </location>
</feature>
<dbReference type="InterPro" id="IPR050833">
    <property type="entry name" value="Poly_Biosynth_Transport"/>
</dbReference>
<feature type="transmembrane region" description="Helical" evidence="6">
    <location>
        <begin position="9"/>
        <end position="31"/>
    </location>
</feature>
<feature type="transmembrane region" description="Helical" evidence="6">
    <location>
        <begin position="500"/>
        <end position="521"/>
    </location>
</feature>
<evidence type="ECO:0000313" key="7">
    <source>
        <dbReference type="EMBL" id="MPM17064.1"/>
    </source>
</evidence>
<name>A0A644XSF6_9ZZZZ</name>
<feature type="transmembrane region" description="Helical" evidence="6">
    <location>
        <begin position="305"/>
        <end position="323"/>
    </location>
</feature>
<sequence length="542" mass="57301">MSNTSKSGTFFGGAAILASGIVIVKLIGALFKIPVGNILGDEGFGNFSNAYTIYNLLLMVSTAGLPLALSKTISEASTQGRHNQVRRIFNVSLVSFFILGTVTFAVMFFFAEPLSAFQGNSSAFYAVRTLAPACFFVCIISAFRGYAQGHSNMVPTSVSQIIEALGKLIIGLLLAWYLMRIGAGSAKAAAGAIFGVTAGAGIALVFLIVQHFSARRRDHRVARDTPDAAGTILLRLLAIAVPITIGASVVPVTTWLDTYQVQNILRDVMHAENAQWYLQNGMVDPVVSAYGAYQKAINVFNLPSSFMVALTASMIPAISACCARKDRRGAGQIAESSLRMGALLAFPAGVGLFVLAAPVMMLLAPSTDHTVADPCMAVLGVASIFVCIMFLCNAILQANGFVNLPIFIMAAGCIVKLTVNNFLVRQEGVGITGAPVGTLACYILVAVLELIVIKRVVPYPPKYRRVFLKPLISALVMGGAVWAVYGLLKGLLGLGNSLATMGSIAVGGTIYLVLVVALGAISREDLSLMPKGEKIARLLHVR</sequence>
<organism evidence="7">
    <name type="scientific">bioreactor metagenome</name>
    <dbReference type="NCBI Taxonomy" id="1076179"/>
    <lineage>
        <taxon>unclassified sequences</taxon>
        <taxon>metagenomes</taxon>
        <taxon>ecological metagenomes</taxon>
    </lineage>
</organism>
<evidence type="ECO:0000256" key="6">
    <source>
        <dbReference type="SAM" id="Phobius"/>
    </source>
</evidence>
<feature type="transmembrane region" description="Helical" evidence="6">
    <location>
        <begin position="89"/>
        <end position="111"/>
    </location>
</feature>
<dbReference type="InterPro" id="IPR002797">
    <property type="entry name" value="Polysacc_synth"/>
</dbReference>
<keyword evidence="2" id="KW-1003">Cell membrane</keyword>
<evidence type="ECO:0000256" key="2">
    <source>
        <dbReference type="ARBA" id="ARBA00022475"/>
    </source>
</evidence>
<proteinExistence type="predicted"/>
<feature type="transmembrane region" description="Helical" evidence="6">
    <location>
        <begin position="164"/>
        <end position="183"/>
    </location>
</feature>
<feature type="transmembrane region" description="Helical" evidence="6">
    <location>
        <begin position="343"/>
        <end position="364"/>
    </location>
</feature>
<reference evidence="7" key="1">
    <citation type="submission" date="2019-08" db="EMBL/GenBank/DDBJ databases">
        <authorList>
            <person name="Kucharzyk K."/>
            <person name="Murdoch R.W."/>
            <person name="Higgins S."/>
            <person name="Loffler F."/>
        </authorList>
    </citation>
    <scope>NUCLEOTIDE SEQUENCE</scope>
</reference>
<dbReference type="EMBL" id="VSSQ01002724">
    <property type="protein sequence ID" value="MPM17064.1"/>
    <property type="molecule type" value="Genomic_DNA"/>
</dbReference>
<feature type="transmembrane region" description="Helical" evidence="6">
    <location>
        <begin position="401"/>
        <end position="419"/>
    </location>
</feature>
<dbReference type="CDD" id="cd13124">
    <property type="entry name" value="MATE_SpoVB_like"/>
    <property type="match status" value="1"/>
</dbReference>
<keyword evidence="5 6" id="KW-0472">Membrane</keyword>
<evidence type="ECO:0000256" key="4">
    <source>
        <dbReference type="ARBA" id="ARBA00022989"/>
    </source>
</evidence>
<evidence type="ECO:0000256" key="5">
    <source>
        <dbReference type="ARBA" id="ARBA00023136"/>
    </source>
</evidence>
<feature type="transmembrane region" description="Helical" evidence="6">
    <location>
        <begin position="123"/>
        <end position="143"/>
    </location>
</feature>
<evidence type="ECO:0000256" key="3">
    <source>
        <dbReference type="ARBA" id="ARBA00022692"/>
    </source>
</evidence>
<dbReference type="Pfam" id="PF01943">
    <property type="entry name" value="Polysacc_synt"/>
    <property type="match status" value="1"/>
</dbReference>
<dbReference type="PANTHER" id="PTHR30250">
    <property type="entry name" value="PST FAMILY PREDICTED COLANIC ACID TRANSPORTER"/>
    <property type="match status" value="1"/>
</dbReference>
<keyword evidence="3 6" id="KW-0812">Transmembrane</keyword>
<evidence type="ECO:0000256" key="1">
    <source>
        <dbReference type="ARBA" id="ARBA00004651"/>
    </source>
</evidence>
<feature type="transmembrane region" description="Helical" evidence="6">
    <location>
        <begin position="189"/>
        <end position="212"/>
    </location>
</feature>
<accession>A0A644XSF6</accession>
<comment type="subcellular location">
    <subcellularLocation>
        <location evidence="1">Cell membrane</location>
        <topology evidence="1">Multi-pass membrane protein</topology>
    </subcellularLocation>
</comment>
<dbReference type="PIRSF" id="PIRSF038958">
    <property type="entry name" value="PG_synth_SpoVB"/>
    <property type="match status" value="1"/>
</dbReference>
<feature type="transmembrane region" description="Helical" evidence="6">
    <location>
        <begin position="466"/>
        <end position="488"/>
    </location>
</feature>
<feature type="transmembrane region" description="Helical" evidence="6">
    <location>
        <begin position="376"/>
        <end position="396"/>
    </location>
</feature>
<dbReference type="AlphaFoldDB" id="A0A644XSF6"/>
<gene>
    <name evidence="7" type="primary">spoVB_7</name>
    <name evidence="7" type="ORF">SDC9_63448</name>
</gene>
<protein>
    <submittedName>
        <fullName evidence="7">Stage V sporulation protein B</fullName>
    </submittedName>
</protein>
<dbReference type="PANTHER" id="PTHR30250:SF21">
    <property type="entry name" value="LIPID II FLIPPASE MURJ"/>
    <property type="match status" value="1"/>
</dbReference>
<dbReference type="GO" id="GO:0005886">
    <property type="term" value="C:plasma membrane"/>
    <property type="evidence" value="ECO:0007669"/>
    <property type="project" value="UniProtKB-SubCell"/>
</dbReference>
<feature type="transmembrane region" description="Helical" evidence="6">
    <location>
        <begin position="51"/>
        <end position="69"/>
    </location>
</feature>